<accession>A0A147BJ66</accession>
<evidence type="ECO:0000259" key="2">
    <source>
        <dbReference type="PROSITE" id="PS50240"/>
    </source>
</evidence>
<dbReference type="PANTHER" id="PTHR24250:SF27">
    <property type="entry name" value="ELASTASE 2 LIKE"/>
    <property type="match status" value="1"/>
</dbReference>
<evidence type="ECO:0000313" key="3">
    <source>
        <dbReference type="EMBL" id="JAR90830.1"/>
    </source>
</evidence>
<dbReference type="PANTHER" id="PTHR24250">
    <property type="entry name" value="CHYMOTRYPSIN-RELATED"/>
    <property type="match status" value="1"/>
</dbReference>
<protein>
    <submittedName>
        <fullName evidence="3">Putative serin proteinase 2</fullName>
    </submittedName>
</protein>
<dbReference type="SMART" id="SM00020">
    <property type="entry name" value="Tryp_SPc"/>
    <property type="match status" value="1"/>
</dbReference>
<name>A0A147BJ66_IXORI</name>
<dbReference type="GO" id="GO:0006508">
    <property type="term" value="P:proteolysis"/>
    <property type="evidence" value="ECO:0007669"/>
    <property type="project" value="InterPro"/>
</dbReference>
<dbReference type="Pfam" id="PF00089">
    <property type="entry name" value="Trypsin"/>
    <property type="match status" value="1"/>
</dbReference>
<dbReference type="InterPro" id="IPR001314">
    <property type="entry name" value="Peptidase_S1A"/>
</dbReference>
<dbReference type="EMBL" id="GEGO01004574">
    <property type="protein sequence ID" value="JAR90830.1"/>
    <property type="molecule type" value="Transcribed_RNA"/>
</dbReference>
<proteinExistence type="predicted"/>
<reference evidence="3" key="1">
    <citation type="journal article" date="2018" name="PLoS Negl. Trop. Dis.">
        <title>Sialome diversity of ticks revealed by RNAseq of single tick salivary glands.</title>
        <authorList>
            <person name="Perner J."/>
            <person name="Kropackova S."/>
            <person name="Kopacek P."/>
            <person name="Ribeiro J.M."/>
        </authorList>
    </citation>
    <scope>NUCLEOTIDE SEQUENCE</scope>
    <source>
        <strain evidence="3">Siblings of single egg batch collected in Ceske Budejovice</strain>
        <tissue evidence="3">Salivary glands</tissue>
    </source>
</reference>
<dbReference type="InterPro" id="IPR033116">
    <property type="entry name" value="TRYPSIN_SER"/>
</dbReference>
<dbReference type="GO" id="GO:0004252">
    <property type="term" value="F:serine-type endopeptidase activity"/>
    <property type="evidence" value="ECO:0007669"/>
    <property type="project" value="InterPro"/>
</dbReference>
<dbReference type="InterPro" id="IPR009003">
    <property type="entry name" value="Peptidase_S1_PA"/>
</dbReference>
<dbReference type="SUPFAM" id="SSF50494">
    <property type="entry name" value="Trypsin-like serine proteases"/>
    <property type="match status" value="1"/>
</dbReference>
<dbReference type="PROSITE" id="PS00135">
    <property type="entry name" value="TRYPSIN_SER"/>
    <property type="match status" value="1"/>
</dbReference>
<keyword evidence="1" id="KW-1015">Disulfide bond</keyword>
<dbReference type="PROSITE" id="PS50240">
    <property type="entry name" value="TRYPSIN_DOM"/>
    <property type="match status" value="1"/>
</dbReference>
<evidence type="ECO:0000256" key="1">
    <source>
        <dbReference type="ARBA" id="ARBA00023157"/>
    </source>
</evidence>
<dbReference type="PRINTS" id="PR00722">
    <property type="entry name" value="CHYMOTRYPSIN"/>
</dbReference>
<dbReference type="InterPro" id="IPR001254">
    <property type="entry name" value="Trypsin_dom"/>
</dbReference>
<sequence>MPLQAQRLIKVQLGNHRNDVDEHGEVWAEVDEICVHADYNERRKTSLKADIAIIKLKEPVNMSSKIQPVCLPRNYEELAEDSEVYVTGWGHTDARVKSESNHLKQAMTRVISTEACRGHSGRMVPPSILCGMHEYGSSCEGDSGGPVVRISNKTWTIHGVVVGGPEVCGQDDEPMYFTKVSYYMTKFILPYINPKSSRQTLQKICKSS</sequence>
<dbReference type="InterPro" id="IPR043504">
    <property type="entry name" value="Peptidase_S1_PA_chymotrypsin"/>
</dbReference>
<dbReference type="Gene3D" id="2.40.10.10">
    <property type="entry name" value="Trypsin-like serine proteases"/>
    <property type="match status" value="1"/>
</dbReference>
<organism evidence="3">
    <name type="scientific">Ixodes ricinus</name>
    <name type="common">Common tick</name>
    <name type="synonym">Acarus ricinus</name>
    <dbReference type="NCBI Taxonomy" id="34613"/>
    <lineage>
        <taxon>Eukaryota</taxon>
        <taxon>Metazoa</taxon>
        <taxon>Ecdysozoa</taxon>
        <taxon>Arthropoda</taxon>
        <taxon>Chelicerata</taxon>
        <taxon>Arachnida</taxon>
        <taxon>Acari</taxon>
        <taxon>Parasitiformes</taxon>
        <taxon>Ixodida</taxon>
        <taxon>Ixodoidea</taxon>
        <taxon>Ixodidae</taxon>
        <taxon>Ixodinae</taxon>
        <taxon>Ixodes</taxon>
    </lineage>
</organism>
<feature type="domain" description="Peptidase S1" evidence="2">
    <location>
        <begin position="1"/>
        <end position="197"/>
    </location>
</feature>
<dbReference type="CDD" id="cd00190">
    <property type="entry name" value="Tryp_SPc"/>
    <property type="match status" value="1"/>
</dbReference>
<dbReference type="AlphaFoldDB" id="A0A147BJ66"/>